<dbReference type="Proteomes" id="UP000306918">
    <property type="component" value="Unassembled WGS sequence"/>
</dbReference>
<dbReference type="InterPro" id="IPR050640">
    <property type="entry name" value="Bact_2-comp_sensor_kinase"/>
</dbReference>
<dbReference type="Gene3D" id="3.30.565.10">
    <property type="entry name" value="Histidine kinase-like ATPase, C-terminal domain"/>
    <property type="match status" value="1"/>
</dbReference>
<keyword evidence="1" id="KW-1133">Transmembrane helix</keyword>
<keyword evidence="1" id="KW-0472">Membrane</keyword>
<organism evidence="3 4">
    <name type="scientific">Niastella caeni</name>
    <dbReference type="NCBI Taxonomy" id="2569763"/>
    <lineage>
        <taxon>Bacteria</taxon>
        <taxon>Pseudomonadati</taxon>
        <taxon>Bacteroidota</taxon>
        <taxon>Chitinophagia</taxon>
        <taxon>Chitinophagales</taxon>
        <taxon>Chitinophagaceae</taxon>
        <taxon>Niastella</taxon>
    </lineage>
</organism>
<dbReference type="GO" id="GO:0016020">
    <property type="term" value="C:membrane"/>
    <property type="evidence" value="ECO:0007669"/>
    <property type="project" value="InterPro"/>
</dbReference>
<dbReference type="SUPFAM" id="SSF55874">
    <property type="entry name" value="ATPase domain of HSP90 chaperone/DNA topoisomerase II/histidine kinase"/>
    <property type="match status" value="1"/>
</dbReference>
<dbReference type="InterPro" id="IPR010559">
    <property type="entry name" value="Sig_transdc_His_kin_internal"/>
</dbReference>
<evidence type="ECO:0000313" key="3">
    <source>
        <dbReference type="EMBL" id="THU38262.1"/>
    </source>
</evidence>
<keyword evidence="3" id="KW-0808">Transferase</keyword>
<evidence type="ECO:0000256" key="1">
    <source>
        <dbReference type="SAM" id="Phobius"/>
    </source>
</evidence>
<accession>A0A4S8HYF0</accession>
<dbReference type="InterPro" id="IPR036890">
    <property type="entry name" value="HATPase_C_sf"/>
</dbReference>
<keyword evidence="3" id="KW-0418">Kinase</keyword>
<gene>
    <name evidence="3" type="ORF">FAM09_16430</name>
</gene>
<evidence type="ECO:0000313" key="4">
    <source>
        <dbReference type="Proteomes" id="UP000306918"/>
    </source>
</evidence>
<feature type="domain" description="Signal transduction histidine kinase internal region" evidence="2">
    <location>
        <begin position="417"/>
        <end position="495"/>
    </location>
</feature>
<name>A0A4S8HYF0_9BACT</name>
<dbReference type="PANTHER" id="PTHR34220">
    <property type="entry name" value="SENSOR HISTIDINE KINASE YPDA"/>
    <property type="match status" value="1"/>
</dbReference>
<evidence type="ECO:0000259" key="2">
    <source>
        <dbReference type="Pfam" id="PF06580"/>
    </source>
</evidence>
<keyword evidence="1" id="KW-0812">Transmembrane</keyword>
<comment type="caution">
    <text evidence="3">The sequence shown here is derived from an EMBL/GenBank/DDBJ whole genome shotgun (WGS) entry which is preliminary data.</text>
</comment>
<dbReference type="OrthoDB" id="607947at2"/>
<sequence length="621" mass="71273">MYRIFLLTIICMACNSSSKREQLPASGELMSFFKNNVNPLLQNLESTGARKKLDSILPVIKKRDNYVEMCSWLRCMAVVYQIENKLDSARLYVDQSLQLAMEKDTTERQILAGKIQTAAVLNESKSLDSALHYARDAYSLAKRIDTPGLPFICMKLYDIYEKIGDLPMQKRYLFEGFNRSTSPKHKTVFATNISAYYDRVNQVDSALIFFQALMKDSSFSNPYYDAVRYENLGALLSKKGFLQEGLQYQLKGMQISRELDELNATSYFNVAATYRKLGQYKKDERLLDTALSFVAHEKNPALQKKIWQAKAENGALQKKPWQAYAALDSAIAYNQKEVDSSIIAQARELEAKYSLLEKDNQIKSLALSHQVSENTRERQRKAIVRIICSVAIIGMFGVWMWRRKQFKRNIREESLRQQLLRGQIDSHFLYNSVNGLQKLIEEGNKAGATEFVQRLSRLFRLSLENARQPFVPLKNELDALASYLTLQQSLFDNQFEYHIEFDGIDDQEEDILIPPMLLQPFAENAILHGIAGQKEKGQINIRIHMKDKALHCVIDDNGRGFQSVEDPHQKKRPLSTIINKERLEILSRQTNTPAQLKIIDKKATTGEAGVRVELILPYQME</sequence>
<dbReference type="GO" id="GO:0000155">
    <property type="term" value="F:phosphorelay sensor kinase activity"/>
    <property type="evidence" value="ECO:0007669"/>
    <property type="project" value="InterPro"/>
</dbReference>
<dbReference type="AlphaFoldDB" id="A0A4S8HYF0"/>
<dbReference type="PANTHER" id="PTHR34220:SF7">
    <property type="entry name" value="SENSOR HISTIDINE KINASE YPDA"/>
    <property type="match status" value="1"/>
</dbReference>
<reference evidence="3 4" key="1">
    <citation type="submission" date="2019-04" db="EMBL/GenBank/DDBJ databases">
        <title>Niastella caeni sp. nov., isolated from activated sludge.</title>
        <authorList>
            <person name="Sheng M."/>
        </authorList>
    </citation>
    <scope>NUCLEOTIDE SEQUENCE [LARGE SCALE GENOMIC DNA]</scope>
    <source>
        <strain evidence="3 4">HX-2-15</strain>
    </source>
</reference>
<dbReference type="SUPFAM" id="SSF48452">
    <property type="entry name" value="TPR-like"/>
    <property type="match status" value="1"/>
</dbReference>
<keyword evidence="4" id="KW-1185">Reference proteome</keyword>
<protein>
    <submittedName>
        <fullName evidence="3">Histidine kinase</fullName>
    </submittedName>
</protein>
<feature type="transmembrane region" description="Helical" evidence="1">
    <location>
        <begin position="382"/>
        <end position="401"/>
    </location>
</feature>
<dbReference type="EMBL" id="STFF01000004">
    <property type="protein sequence ID" value="THU38262.1"/>
    <property type="molecule type" value="Genomic_DNA"/>
</dbReference>
<dbReference type="InterPro" id="IPR011990">
    <property type="entry name" value="TPR-like_helical_dom_sf"/>
</dbReference>
<dbReference type="Gene3D" id="1.25.40.10">
    <property type="entry name" value="Tetratricopeptide repeat domain"/>
    <property type="match status" value="2"/>
</dbReference>
<dbReference type="Pfam" id="PF06580">
    <property type="entry name" value="His_kinase"/>
    <property type="match status" value="1"/>
</dbReference>
<proteinExistence type="predicted"/>